<dbReference type="PANTHER" id="PTHR11895:SF7">
    <property type="entry name" value="GLUTAMYL-TRNA(GLN) AMIDOTRANSFERASE SUBUNIT A, MITOCHONDRIAL"/>
    <property type="match status" value="1"/>
</dbReference>
<comment type="similarity">
    <text evidence="1">Belongs to the amidase family.</text>
</comment>
<evidence type="ECO:0000259" key="2">
    <source>
        <dbReference type="Pfam" id="PF01425"/>
    </source>
</evidence>
<evidence type="ECO:0000313" key="3">
    <source>
        <dbReference type="EMBL" id="KFI26118.1"/>
    </source>
</evidence>
<feature type="domain" description="Amidase" evidence="2">
    <location>
        <begin position="18"/>
        <end position="441"/>
    </location>
</feature>
<reference evidence="3 4" key="1">
    <citation type="submission" date="2014-03" db="EMBL/GenBank/DDBJ databases">
        <title>Genome of Paenirhodobacter enshiensis DW2-9.</title>
        <authorList>
            <person name="Wang D."/>
            <person name="Wang G."/>
        </authorList>
    </citation>
    <scope>NUCLEOTIDE SEQUENCE [LARGE SCALE GENOMIC DNA]</scope>
    <source>
        <strain evidence="3 4">DW2-9</strain>
    </source>
</reference>
<organism evidence="3 4">
    <name type="scientific">Paenirhodobacter enshiensis</name>
    <dbReference type="NCBI Taxonomy" id="1105367"/>
    <lineage>
        <taxon>Bacteria</taxon>
        <taxon>Pseudomonadati</taxon>
        <taxon>Pseudomonadota</taxon>
        <taxon>Alphaproteobacteria</taxon>
        <taxon>Rhodobacterales</taxon>
        <taxon>Rhodobacter group</taxon>
        <taxon>Paenirhodobacter</taxon>
    </lineage>
</organism>
<keyword evidence="4" id="KW-1185">Reference proteome</keyword>
<comment type="caution">
    <text evidence="3">The sequence shown here is derived from an EMBL/GenBank/DDBJ whole genome shotgun (WGS) entry which is preliminary data.</text>
</comment>
<protein>
    <recommendedName>
        <fullName evidence="2">Amidase domain-containing protein</fullName>
    </recommendedName>
</protein>
<dbReference type="SUPFAM" id="SSF75304">
    <property type="entry name" value="Amidase signature (AS) enzymes"/>
    <property type="match status" value="1"/>
</dbReference>
<dbReference type="GO" id="GO:0003824">
    <property type="term" value="F:catalytic activity"/>
    <property type="evidence" value="ECO:0007669"/>
    <property type="project" value="InterPro"/>
</dbReference>
<dbReference type="PANTHER" id="PTHR11895">
    <property type="entry name" value="TRANSAMIDASE"/>
    <property type="match status" value="1"/>
</dbReference>
<dbReference type="Pfam" id="PF01425">
    <property type="entry name" value="Amidase"/>
    <property type="match status" value="1"/>
</dbReference>
<dbReference type="Gene3D" id="3.90.1300.10">
    <property type="entry name" value="Amidase signature (AS) domain"/>
    <property type="match status" value="1"/>
</dbReference>
<dbReference type="InterPro" id="IPR023631">
    <property type="entry name" value="Amidase_dom"/>
</dbReference>
<dbReference type="PROSITE" id="PS00571">
    <property type="entry name" value="AMIDASES"/>
    <property type="match status" value="1"/>
</dbReference>
<dbReference type="STRING" id="1105367.CG50_02095"/>
<evidence type="ECO:0000313" key="4">
    <source>
        <dbReference type="Proteomes" id="UP000028824"/>
    </source>
</evidence>
<evidence type="ECO:0000256" key="1">
    <source>
        <dbReference type="ARBA" id="ARBA00009199"/>
    </source>
</evidence>
<sequence>MGELAQGYRTGAFTPVDVAQALLGRIARLNPRVNAVIDLAPERTLAMARASAARWQAGAPLSVLDGVPVTIKDLSAIRGWPRWRGGRLADDTPMAEDTPAVARLREAGAVFLGRTATPEGGTKVVTRSLRYGETLNPWDPAKTAGGSSGGAAAALAMGFGPVALGSDGAGSLRIPASHCNVVGVKPGFGRVPAFPPDPDMPHSVVGPMARRVRDAALMLAVLSEPEPRDPHAWPLPFDTPDLSAPGAVDLSGIRIAHSARMGCTAPLVDAEVDALVAGTAPLLQHAGATLREDAPDWPLDPFGPFQVFWVTACMEALRKTPADRRPLLDPIIADVAALGAGYGLDTLMQAIEDRTRIAAAAKAFFTRHDLLIAPVMPVPAYATGRDTPEGFAATDWSWCPYTYPWNMTGQPALSVPIGFTRAGLPVGVQIVGAMGAEPLILRTAEAIERARPLWQRHPALAG</sequence>
<dbReference type="eggNOG" id="COG0154">
    <property type="taxonomic scope" value="Bacteria"/>
</dbReference>
<gene>
    <name evidence="3" type="ORF">CG50_02095</name>
</gene>
<dbReference type="AlphaFoldDB" id="A0A086XVR8"/>
<dbReference type="Proteomes" id="UP000028824">
    <property type="component" value="Unassembled WGS sequence"/>
</dbReference>
<dbReference type="InterPro" id="IPR000120">
    <property type="entry name" value="Amidase"/>
</dbReference>
<dbReference type="InterPro" id="IPR020556">
    <property type="entry name" value="Amidase_CS"/>
</dbReference>
<name>A0A086XVR8_9RHOB</name>
<dbReference type="EMBL" id="JFZB01000016">
    <property type="protein sequence ID" value="KFI26118.1"/>
    <property type="molecule type" value="Genomic_DNA"/>
</dbReference>
<proteinExistence type="inferred from homology"/>
<dbReference type="InterPro" id="IPR036928">
    <property type="entry name" value="AS_sf"/>
</dbReference>
<accession>A0A086XVR8</accession>